<evidence type="ECO:0000256" key="2">
    <source>
        <dbReference type="ARBA" id="ARBA00022801"/>
    </source>
</evidence>
<dbReference type="Gene3D" id="2.60.40.1180">
    <property type="entry name" value="Golgi alpha-mannosidase II"/>
    <property type="match status" value="1"/>
</dbReference>
<protein>
    <recommendedName>
        <fullName evidence="9">Endoglycoceramidase</fullName>
    </recommendedName>
</protein>
<dbReference type="InterPro" id="IPR013780">
    <property type="entry name" value="Glyco_hydro_b"/>
</dbReference>
<evidence type="ECO:0000256" key="3">
    <source>
        <dbReference type="ARBA" id="ARBA00023295"/>
    </source>
</evidence>
<evidence type="ECO:0008006" key="9">
    <source>
        <dbReference type="Google" id="ProtNLM"/>
    </source>
</evidence>
<evidence type="ECO:0000313" key="8">
    <source>
        <dbReference type="EMBL" id="CAE2332324.1"/>
    </source>
</evidence>
<keyword evidence="5" id="KW-0732">Signal</keyword>
<feature type="signal peptide" evidence="5">
    <location>
        <begin position="1"/>
        <end position="25"/>
    </location>
</feature>
<organism evidence="8">
    <name type="scientific">Paramoeba aestuarina</name>
    <dbReference type="NCBI Taxonomy" id="180227"/>
    <lineage>
        <taxon>Eukaryota</taxon>
        <taxon>Amoebozoa</taxon>
        <taxon>Discosea</taxon>
        <taxon>Flabellinia</taxon>
        <taxon>Dactylopodida</taxon>
        <taxon>Paramoebidae</taxon>
        <taxon>Paramoeba</taxon>
    </lineage>
</organism>
<dbReference type="Pfam" id="PF00150">
    <property type="entry name" value="Cellulase"/>
    <property type="match status" value="1"/>
</dbReference>
<dbReference type="InterPro" id="IPR052066">
    <property type="entry name" value="Glycosphingolipid_Hydrolases"/>
</dbReference>
<dbReference type="InterPro" id="IPR001547">
    <property type="entry name" value="Glyco_hydro_5"/>
</dbReference>
<dbReference type="Pfam" id="PF18564">
    <property type="entry name" value="Glyco_hydro_5_C"/>
    <property type="match status" value="1"/>
</dbReference>
<dbReference type="PROSITE" id="PS00659">
    <property type="entry name" value="GLYCOSYL_HYDROL_F5"/>
    <property type="match status" value="1"/>
</dbReference>
<evidence type="ECO:0000256" key="4">
    <source>
        <dbReference type="RuleBase" id="RU361153"/>
    </source>
</evidence>
<comment type="similarity">
    <text evidence="1 4">Belongs to the glycosyl hydrolase 5 (cellulase A) family.</text>
</comment>
<evidence type="ECO:0000259" key="6">
    <source>
        <dbReference type="Pfam" id="PF00150"/>
    </source>
</evidence>
<dbReference type="PANTHER" id="PTHR31308:SF3">
    <property type="entry name" value="ENDOGLYCOCERAMIDASE"/>
    <property type="match status" value="1"/>
</dbReference>
<dbReference type="InterPro" id="IPR017853">
    <property type="entry name" value="GH"/>
</dbReference>
<keyword evidence="3 4" id="KW-0326">Glycosidase</keyword>
<proteinExistence type="inferred from homology"/>
<dbReference type="InterPro" id="IPR018087">
    <property type="entry name" value="Glyco_hydro_5_CS"/>
</dbReference>
<evidence type="ECO:0000256" key="5">
    <source>
        <dbReference type="SAM" id="SignalP"/>
    </source>
</evidence>
<accession>A0A7S4PDZ4</accession>
<dbReference type="PANTHER" id="PTHR31308">
    <property type="match status" value="1"/>
</dbReference>
<gene>
    <name evidence="8" type="ORF">NAES01612_LOCUS22671</name>
</gene>
<reference evidence="8" key="1">
    <citation type="submission" date="2021-01" db="EMBL/GenBank/DDBJ databases">
        <authorList>
            <person name="Corre E."/>
            <person name="Pelletier E."/>
            <person name="Niang G."/>
            <person name="Scheremetjew M."/>
            <person name="Finn R."/>
            <person name="Kale V."/>
            <person name="Holt S."/>
            <person name="Cochrane G."/>
            <person name="Meng A."/>
            <person name="Brown T."/>
            <person name="Cohen L."/>
        </authorList>
    </citation>
    <scope>NUCLEOTIDE SEQUENCE</scope>
    <source>
        <strain evidence="8">SoJaBio B1-5/56/2</strain>
    </source>
</reference>
<feature type="domain" description="Glycoside hydrolase family 5" evidence="6">
    <location>
        <begin position="71"/>
        <end position="393"/>
    </location>
</feature>
<dbReference type="SUPFAM" id="SSF51445">
    <property type="entry name" value="(Trans)glycosidases"/>
    <property type="match status" value="1"/>
</dbReference>
<dbReference type="Gene3D" id="3.20.20.80">
    <property type="entry name" value="Glycosidases"/>
    <property type="match status" value="1"/>
</dbReference>
<dbReference type="AlphaFoldDB" id="A0A7S4PDZ4"/>
<dbReference type="GO" id="GO:0004553">
    <property type="term" value="F:hydrolase activity, hydrolyzing O-glycosyl compounds"/>
    <property type="evidence" value="ECO:0007669"/>
    <property type="project" value="InterPro"/>
</dbReference>
<feature type="chain" id="PRO_5030801984" description="Endoglycoceramidase" evidence="5">
    <location>
        <begin position="26"/>
        <end position="517"/>
    </location>
</feature>
<feature type="domain" description="Glycoside hydrolase family 5 C-terminal" evidence="7">
    <location>
        <begin position="424"/>
        <end position="493"/>
    </location>
</feature>
<sequence>MVSGVMRNYVWLLLLGAVFAGVVVGENEFIQVDLETRLFKDDTGRIRQFHGVNAVFKIFPWIPITDHFDANNSLAAEDIANLQEWGFNVVRLGVMWPGVEPERGQFNQTYLDSIANLINSLGDAGIYTIVDFHQDVMSRKFCGEGIPDWAVTFDNDNVKPFPEPLANAYPVDDDDYPPLSDCYKIEFAEYYFADAVASLFQALYDNDNGLQDDYVNYWVEMVKNFKDLDTVLGYELINEPFFGDIYNNKSYLLPGHADLYNLQPMYQRLNNEIRKVDNDHIIFFERCVLDTIFPSGFTEAPGSEEYNNRQALSYHIYCAPVDSEGDPTSDIECDAIDTDLFGVMTKDAEKLSVGGMLTEFGAMSNATKGIKNIEFITNMAEQKFQSWSYWQFKFYEDLTTQGTGESFYSADGELQTNKVKALSRTFAPAIAGTPTLNSFIPSTSNFELRFIPNLSILESPTEIYLNEAYYYPNGWEWSVMPHNAFAVNTTAHNSLMLFNNPDLAEGTEVAVFLQKKK</sequence>
<evidence type="ECO:0000256" key="1">
    <source>
        <dbReference type="ARBA" id="ARBA00005641"/>
    </source>
</evidence>
<dbReference type="GO" id="GO:0000272">
    <property type="term" value="P:polysaccharide catabolic process"/>
    <property type="evidence" value="ECO:0007669"/>
    <property type="project" value="InterPro"/>
</dbReference>
<dbReference type="GO" id="GO:0016042">
    <property type="term" value="P:lipid catabolic process"/>
    <property type="evidence" value="ECO:0007669"/>
    <property type="project" value="UniProtKB-ARBA"/>
</dbReference>
<dbReference type="InterPro" id="IPR041036">
    <property type="entry name" value="GH5_C"/>
</dbReference>
<dbReference type="EMBL" id="HBKR01034670">
    <property type="protein sequence ID" value="CAE2332324.1"/>
    <property type="molecule type" value="Transcribed_RNA"/>
</dbReference>
<evidence type="ECO:0000259" key="7">
    <source>
        <dbReference type="Pfam" id="PF18564"/>
    </source>
</evidence>
<dbReference type="GO" id="GO:1901136">
    <property type="term" value="P:carbohydrate derivative catabolic process"/>
    <property type="evidence" value="ECO:0007669"/>
    <property type="project" value="UniProtKB-ARBA"/>
</dbReference>
<keyword evidence="2 4" id="KW-0378">Hydrolase</keyword>
<name>A0A7S4PDZ4_9EUKA</name>